<evidence type="ECO:0000256" key="11">
    <source>
        <dbReference type="RuleBase" id="RU361208"/>
    </source>
</evidence>
<evidence type="ECO:0000256" key="6">
    <source>
        <dbReference type="ARBA" id="ARBA00022801"/>
    </source>
</evidence>
<evidence type="ECO:0000256" key="1">
    <source>
        <dbReference type="ARBA" id="ARBA00000405"/>
    </source>
</evidence>
<reference evidence="12 13" key="1">
    <citation type="submission" date="2018-02" db="EMBL/GenBank/DDBJ databases">
        <title>The genomes of Aspergillus section Nigri reveals drivers in fungal speciation.</title>
        <authorList>
            <consortium name="DOE Joint Genome Institute"/>
            <person name="Vesth T.C."/>
            <person name="Nybo J."/>
            <person name="Theobald S."/>
            <person name="Brandl J."/>
            <person name="Frisvad J.C."/>
            <person name="Nielsen K.F."/>
            <person name="Lyhne E.K."/>
            <person name="Kogle M.E."/>
            <person name="Kuo A."/>
            <person name="Riley R."/>
            <person name="Clum A."/>
            <person name="Nolan M."/>
            <person name="Lipzen A."/>
            <person name="Salamov A."/>
            <person name="Henrissat B."/>
            <person name="Wiebenga A."/>
            <person name="De vries R.P."/>
            <person name="Grigoriev I.V."/>
            <person name="Mortensen U.H."/>
            <person name="Andersen M.R."/>
            <person name="Baker S.E."/>
        </authorList>
    </citation>
    <scope>NUCLEOTIDE SEQUENCE [LARGE SCALE GENOMIC DNA]</scope>
    <source>
        <strain evidence="12 13">CBS 121593</strain>
    </source>
</reference>
<evidence type="ECO:0000256" key="9">
    <source>
        <dbReference type="ARBA" id="ARBA00023326"/>
    </source>
</evidence>
<keyword evidence="6 11" id="KW-0378">Hydrolase</keyword>
<dbReference type="PANTHER" id="PTHR42061">
    <property type="entry name" value="ENDO-CHITOSANASE"/>
    <property type="match status" value="1"/>
</dbReference>
<organism evidence="12 13">
    <name type="scientific">Aspergillus ibericus CBS 121593</name>
    <dbReference type="NCBI Taxonomy" id="1448316"/>
    <lineage>
        <taxon>Eukaryota</taxon>
        <taxon>Fungi</taxon>
        <taxon>Dikarya</taxon>
        <taxon>Ascomycota</taxon>
        <taxon>Pezizomycotina</taxon>
        <taxon>Eurotiomycetes</taxon>
        <taxon>Eurotiomycetidae</taxon>
        <taxon>Eurotiales</taxon>
        <taxon>Aspergillaceae</taxon>
        <taxon>Aspergillus</taxon>
        <taxon>Aspergillus subgen. Circumdati</taxon>
    </lineage>
</organism>
<name>A0A395GPZ1_9EURO</name>
<dbReference type="GeneID" id="37220979"/>
<comment type="subcellular location">
    <subcellularLocation>
        <location evidence="2 11">Secreted</location>
    </subcellularLocation>
</comment>
<sequence>MPSLHFTTALWTAFASLTFAYSIPANLAQLYNTHKSKPCTTILASNFSDGQTSDTTFTYCGDIPNAVFLHSDSMGGEYDNMDIDCDGAHAHGGNCGNDPSIQDQTTFKDQLGQYGISDLDANVHPYVVFGNTDYDPQRSGMVPLGVMAVVCNGQVVYGIWGDTNGGSVTGEASIALAGLCFPDAGISGNNGHSPDDVMYIGFTGQDAVPGGSAKWTAGNTQEFEESIKSLGDRLVSGLA</sequence>
<evidence type="ECO:0000256" key="3">
    <source>
        <dbReference type="ARBA" id="ARBA00007799"/>
    </source>
</evidence>
<comment type="catalytic activity">
    <reaction evidence="1 11">
        <text>Endohydrolysis of beta-(1-&gt;4)-linkages between D-glucosamine residues in a partly acetylated chitosan.</text>
        <dbReference type="EC" id="3.2.1.132"/>
    </reaction>
</comment>
<evidence type="ECO:0000313" key="13">
    <source>
        <dbReference type="Proteomes" id="UP000249402"/>
    </source>
</evidence>
<keyword evidence="7" id="KW-0119">Carbohydrate metabolism</keyword>
<dbReference type="PANTHER" id="PTHR42061:SF9">
    <property type="entry name" value="ENDO-CHITOSANASE"/>
    <property type="match status" value="1"/>
</dbReference>
<evidence type="ECO:0000256" key="5">
    <source>
        <dbReference type="ARBA" id="ARBA00022729"/>
    </source>
</evidence>
<dbReference type="VEuPathDB" id="FungiDB:BO80DRAFT_363669"/>
<comment type="function">
    <text evidence="10">Chitosanase catalyzing the endo-type cleavage of chitosan, the deacylated form of chitin. Chitosanase may be crucial in the degradation of the deacetylated portion of chitin in the fungal cell wall. Chitoolisaccharides produced by the hydrolysis of partially N-acetylated chitosan are known to have many biological activities, including antibacterial activity, immune-enhancing effects, and elicitor activity.</text>
</comment>
<dbReference type="RefSeq" id="XP_025571883.1">
    <property type="nucleotide sequence ID" value="XM_025716114.1"/>
</dbReference>
<gene>
    <name evidence="12" type="ORF">BO80DRAFT_363669</name>
</gene>
<comment type="similarity">
    <text evidence="3 11">Belongs to the glycosyl hydrolase 75 family.</text>
</comment>
<evidence type="ECO:0000256" key="4">
    <source>
        <dbReference type="ARBA" id="ARBA00022525"/>
    </source>
</evidence>
<dbReference type="EC" id="3.2.1.132" evidence="11"/>
<keyword evidence="4" id="KW-0964">Secreted</keyword>
<accession>A0A395GPZ1</accession>
<protein>
    <recommendedName>
        <fullName evidence="11">Endo-chitosanase</fullName>
        <ecNumber evidence="11">3.2.1.132</ecNumber>
    </recommendedName>
</protein>
<dbReference type="AlphaFoldDB" id="A0A395GPZ1"/>
<dbReference type="OrthoDB" id="4756206at2759"/>
<feature type="chain" id="PRO_5017103148" description="Endo-chitosanase" evidence="11">
    <location>
        <begin position="21"/>
        <end position="239"/>
    </location>
</feature>
<dbReference type="EMBL" id="KZ824461">
    <property type="protein sequence ID" value="RAK97555.1"/>
    <property type="molecule type" value="Genomic_DNA"/>
</dbReference>
<feature type="signal peptide" evidence="11">
    <location>
        <begin position="1"/>
        <end position="20"/>
    </location>
</feature>
<keyword evidence="9 11" id="KW-0624">Polysaccharide degradation</keyword>
<evidence type="ECO:0000256" key="8">
    <source>
        <dbReference type="ARBA" id="ARBA00023295"/>
    </source>
</evidence>
<dbReference type="InterPro" id="IPR009939">
    <property type="entry name" value="Chitosanase_fungal"/>
</dbReference>
<keyword evidence="13" id="KW-1185">Reference proteome</keyword>
<evidence type="ECO:0000313" key="12">
    <source>
        <dbReference type="EMBL" id="RAK97555.1"/>
    </source>
</evidence>
<dbReference type="GO" id="GO:0016977">
    <property type="term" value="F:chitosanase activity"/>
    <property type="evidence" value="ECO:0007669"/>
    <property type="project" value="UniProtKB-EC"/>
</dbReference>
<evidence type="ECO:0000256" key="7">
    <source>
        <dbReference type="ARBA" id="ARBA00023277"/>
    </source>
</evidence>
<dbReference type="GO" id="GO:0005576">
    <property type="term" value="C:extracellular region"/>
    <property type="evidence" value="ECO:0007669"/>
    <property type="project" value="UniProtKB-SubCell"/>
</dbReference>
<dbReference type="GO" id="GO:0000272">
    <property type="term" value="P:polysaccharide catabolic process"/>
    <property type="evidence" value="ECO:0007669"/>
    <property type="project" value="UniProtKB-KW"/>
</dbReference>
<proteinExistence type="inferred from homology"/>
<keyword evidence="5 11" id="KW-0732">Signal</keyword>
<dbReference type="Proteomes" id="UP000249402">
    <property type="component" value="Unassembled WGS sequence"/>
</dbReference>
<evidence type="ECO:0000256" key="10">
    <source>
        <dbReference type="ARBA" id="ARBA00029386"/>
    </source>
</evidence>
<keyword evidence="8 11" id="KW-0326">Glycosidase</keyword>
<dbReference type="Pfam" id="PF07335">
    <property type="entry name" value="Glyco_hydro_75"/>
    <property type="match status" value="1"/>
</dbReference>
<evidence type="ECO:0000256" key="2">
    <source>
        <dbReference type="ARBA" id="ARBA00004613"/>
    </source>
</evidence>